<dbReference type="AlphaFoldDB" id="A0A512JQ12"/>
<sequence>MSEGLGPTFSSRELRDQFGLFPTGVAIITADTREGIRLGATVSSFTSVSLEPPLISFNVANSSKAFELWSSVEEFAVNILAESQSELSTRFARAQSDKWSGISPLDGEVLRVPLVPGALAWFECARFSTIPAGDHLILLGEVKAIRRSPAKDPRPLLFFSSRYRRLDYEHPIDTPYDENLWLHGW</sequence>
<comment type="caution">
    <text evidence="4">The sequence shown here is derived from an EMBL/GenBank/DDBJ whole genome shotgun (WGS) entry which is preliminary data.</text>
</comment>
<dbReference type="OrthoDB" id="9792858at2"/>
<accession>A0A512JQ12</accession>
<dbReference type="GO" id="GO:0010181">
    <property type="term" value="F:FMN binding"/>
    <property type="evidence" value="ECO:0007669"/>
    <property type="project" value="InterPro"/>
</dbReference>
<dbReference type="Proteomes" id="UP000321750">
    <property type="component" value="Unassembled WGS sequence"/>
</dbReference>
<dbReference type="GO" id="GO:0042602">
    <property type="term" value="F:riboflavin reductase (NADPH) activity"/>
    <property type="evidence" value="ECO:0007669"/>
    <property type="project" value="TreeGrafter"/>
</dbReference>
<proteinExistence type="inferred from homology"/>
<dbReference type="InterPro" id="IPR012349">
    <property type="entry name" value="Split_barrel_FMN-bd"/>
</dbReference>
<name>A0A512JQ12_9HYPH</name>
<dbReference type="PANTHER" id="PTHR30466:SF11">
    <property type="entry name" value="FLAVIN-DEPENDENT MONOOXYGENASE, REDUCTASE SUBUNIT HSAB"/>
    <property type="match status" value="1"/>
</dbReference>
<organism evidence="4 5">
    <name type="scientific">Methylobacterium gnaphalii</name>
    <dbReference type="NCBI Taxonomy" id="1010610"/>
    <lineage>
        <taxon>Bacteria</taxon>
        <taxon>Pseudomonadati</taxon>
        <taxon>Pseudomonadota</taxon>
        <taxon>Alphaproteobacteria</taxon>
        <taxon>Hyphomicrobiales</taxon>
        <taxon>Methylobacteriaceae</taxon>
        <taxon>Methylobacterium</taxon>
    </lineage>
</organism>
<evidence type="ECO:0000313" key="5">
    <source>
        <dbReference type="Proteomes" id="UP000321750"/>
    </source>
</evidence>
<evidence type="ECO:0000256" key="1">
    <source>
        <dbReference type="ARBA" id="ARBA00008898"/>
    </source>
</evidence>
<keyword evidence="5" id="KW-1185">Reference proteome</keyword>
<gene>
    <name evidence="4" type="ORF">MGN01_38820</name>
</gene>
<feature type="domain" description="Flavin reductase like" evidence="3">
    <location>
        <begin position="18"/>
        <end position="165"/>
    </location>
</feature>
<evidence type="ECO:0000313" key="4">
    <source>
        <dbReference type="EMBL" id="GEP12037.1"/>
    </source>
</evidence>
<dbReference type="SMART" id="SM00903">
    <property type="entry name" value="Flavin_Reduct"/>
    <property type="match status" value="1"/>
</dbReference>
<keyword evidence="2" id="KW-0560">Oxidoreductase</keyword>
<dbReference type="PANTHER" id="PTHR30466">
    <property type="entry name" value="FLAVIN REDUCTASE"/>
    <property type="match status" value="1"/>
</dbReference>
<evidence type="ECO:0000259" key="3">
    <source>
        <dbReference type="SMART" id="SM00903"/>
    </source>
</evidence>
<protein>
    <recommendedName>
        <fullName evidence="3">Flavin reductase like domain-containing protein</fullName>
    </recommendedName>
</protein>
<evidence type="ECO:0000256" key="2">
    <source>
        <dbReference type="ARBA" id="ARBA00023002"/>
    </source>
</evidence>
<dbReference type="Pfam" id="PF01613">
    <property type="entry name" value="Flavin_Reduct"/>
    <property type="match status" value="1"/>
</dbReference>
<dbReference type="SUPFAM" id="SSF50475">
    <property type="entry name" value="FMN-binding split barrel"/>
    <property type="match status" value="1"/>
</dbReference>
<dbReference type="Gene3D" id="2.30.110.10">
    <property type="entry name" value="Electron Transport, Fmn-binding Protein, Chain A"/>
    <property type="match status" value="1"/>
</dbReference>
<comment type="similarity">
    <text evidence="1">Belongs to the non-flavoprotein flavin reductase family.</text>
</comment>
<reference evidence="4 5" key="1">
    <citation type="submission" date="2019-07" db="EMBL/GenBank/DDBJ databases">
        <title>Whole genome shotgun sequence of Methylobacterium gnaphalii NBRC 107716.</title>
        <authorList>
            <person name="Hosoyama A."/>
            <person name="Uohara A."/>
            <person name="Ohji S."/>
            <person name="Ichikawa N."/>
        </authorList>
    </citation>
    <scope>NUCLEOTIDE SEQUENCE [LARGE SCALE GENOMIC DNA]</scope>
    <source>
        <strain evidence="4 5">NBRC 107716</strain>
    </source>
</reference>
<dbReference type="RefSeq" id="WP_147048436.1">
    <property type="nucleotide sequence ID" value="NZ_BJZV01000027.1"/>
</dbReference>
<dbReference type="InterPro" id="IPR002563">
    <property type="entry name" value="Flavin_Rdtase-like_dom"/>
</dbReference>
<dbReference type="EMBL" id="BJZV01000027">
    <property type="protein sequence ID" value="GEP12037.1"/>
    <property type="molecule type" value="Genomic_DNA"/>
</dbReference>
<dbReference type="InterPro" id="IPR050268">
    <property type="entry name" value="NADH-dep_flavin_reductase"/>
</dbReference>